<name>A0A8S5QL65_9CAUD</name>
<reference evidence="1" key="1">
    <citation type="journal article" date="2021" name="Proc. Natl. Acad. Sci. U.S.A.">
        <title>A Catalog of Tens of Thousands of Viruses from Human Metagenomes Reveals Hidden Associations with Chronic Diseases.</title>
        <authorList>
            <person name="Tisza M.J."/>
            <person name="Buck C.B."/>
        </authorList>
    </citation>
    <scope>NUCLEOTIDE SEQUENCE</scope>
    <source>
        <strain evidence="1">Ct0hG5</strain>
    </source>
</reference>
<dbReference type="Pfam" id="PF05133">
    <property type="entry name" value="SPP1_portal"/>
    <property type="match status" value="1"/>
</dbReference>
<organism evidence="1">
    <name type="scientific">Siphoviridae sp. ct0hG5</name>
    <dbReference type="NCBI Taxonomy" id="2826269"/>
    <lineage>
        <taxon>Viruses</taxon>
        <taxon>Duplodnaviria</taxon>
        <taxon>Heunggongvirae</taxon>
        <taxon>Uroviricota</taxon>
        <taxon>Caudoviricetes</taxon>
    </lineage>
</organism>
<dbReference type="InterPro" id="IPR021145">
    <property type="entry name" value="Portal_protein_SPP1_Gp6-like"/>
</dbReference>
<proteinExistence type="predicted"/>
<protein>
    <submittedName>
        <fullName evidence="1">Portal protein</fullName>
    </submittedName>
</protein>
<evidence type="ECO:0000313" key="1">
    <source>
        <dbReference type="EMBL" id="DAE19533.1"/>
    </source>
</evidence>
<accession>A0A8S5QL65</accession>
<sequence length="482" mass="54983">MNIFEYFKKKGIDTIDSSFYSKIAMWDSWYRANVKRFHQYRVYHGTGQYERCHRKSLGMAKKICEDISDLLLNERVTITIKDETTAEFVRSVLDAANFTVQGNEYQERKAACGTVAYVPYLTNMEVAEDGSVLSADIKLDYVVAKNIYPTAWENSRITEVIFAFPKTYKRKKYVQLQHHKLEPWKDKDGNDLGYQYVIENSVVECSSGAGRDLTPAEWNAIPYFEGLAARVETGSNQPQFIIDKLNIANNVDEDDTNPMGVALFANSIDVLAKIDLEYDSYANEFTLGRKRIFVAPELLTDANGSQVFDPDDSVFYTLPEDYFKNTKEALHEVNMELRTEQHEQAINNDLNLLSFKCGFGTQYYRFERGTVATATQVISENSDMYRTIRKHEIILQDVLTDLIRAIIRLGRTANVSGLAENTDIVIDFDDSIIEDKQTERAEDRKDVAMGAMGLPEYRAKWYGETEEVAASKLPDQSAGVLM</sequence>
<dbReference type="EMBL" id="BK015677">
    <property type="protein sequence ID" value="DAE19533.1"/>
    <property type="molecule type" value="Genomic_DNA"/>
</dbReference>